<dbReference type="STRING" id="360412.LARV_03017"/>
<dbReference type="Proteomes" id="UP000055060">
    <property type="component" value="Unassembled WGS sequence"/>
</dbReference>
<organism evidence="1">
    <name type="scientific">Longilinea arvoryzae</name>
    <dbReference type="NCBI Taxonomy" id="360412"/>
    <lineage>
        <taxon>Bacteria</taxon>
        <taxon>Bacillati</taxon>
        <taxon>Chloroflexota</taxon>
        <taxon>Anaerolineae</taxon>
        <taxon>Anaerolineales</taxon>
        <taxon>Anaerolineaceae</taxon>
        <taxon>Longilinea</taxon>
    </lineage>
</organism>
<protein>
    <submittedName>
        <fullName evidence="1">Uncharacterized protein</fullName>
    </submittedName>
</protein>
<reference evidence="1" key="1">
    <citation type="submission" date="2015-07" db="EMBL/GenBank/DDBJ databases">
        <title>Draft Genome Sequences of Anaerolinea thermolimosa IMO-1, Bellilinea caldifistulae GOMI-1, Leptolinea tardivitalis YMTK-2, Levilinea saccharolytica KIBI-1,Longilinea arvoryzae KOME-1, Previously Described as Members of the Anaerolineaceae (Chloroflexi).</title>
        <authorList>
            <person name="Sekiguchi Y."/>
            <person name="Ohashi A."/>
            <person name="Matsuura N."/>
            <person name="Tourlousse M.D."/>
        </authorList>
    </citation>
    <scope>NUCLEOTIDE SEQUENCE [LARGE SCALE GENOMIC DNA]</scope>
    <source>
        <strain evidence="1">KOME-1</strain>
    </source>
</reference>
<name>A0A0S7BMN6_9CHLR</name>
<accession>A0A0S7BMN6</accession>
<dbReference type="AlphaFoldDB" id="A0A0S7BMN6"/>
<sequence>MENTSWKKKTLLISVGIGALLGIVAGLILVQRSEQTQTQPQLTAGDGVKVGLSLLGVLRLLTDLINR</sequence>
<proteinExistence type="predicted"/>
<evidence type="ECO:0000313" key="2">
    <source>
        <dbReference type="Proteomes" id="UP000055060"/>
    </source>
</evidence>
<evidence type="ECO:0000313" key="1">
    <source>
        <dbReference type="EMBL" id="GAP15233.1"/>
    </source>
</evidence>
<gene>
    <name evidence="1" type="ORF">LARV_03017</name>
</gene>
<dbReference type="RefSeq" id="WP_075074419.1">
    <property type="nucleotide sequence ID" value="NZ_DF967972.1"/>
</dbReference>
<dbReference type="EMBL" id="DF967972">
    <property type="protein sequence ID" value="GAP15233.1"/>
    <property type="molecule type" value="Genomic_DNA"/>
</dbReference>
<keyword evidence="2" id="KW-1185">Reference proteome</keyword>